<dbReference type="InterPro" id="IPR017439">
    <property type="entry name" value="Amidohydrolase"/>
</dbReference>
<dbReference type="InterPro" id="IPR002933">
    <property type="entry name" value="Peptidase_M20"/>
</dbReference>
<dbReference type="InterPro" id="IPR036264">
    <property type="entry name" value="Bact_exopeptidase_dim_dom"/>
</dbReference>
<dbReference type="SUPFAM" id="SSF55031">
    <property type="entry name" value="Bacterial exopeptidase dimerisation domain"/>
    <property type="match status" value="1"/>
</dbReference>
<evidence type="ECO:0000313" key="4">
    <source>
        <dbReference type="Proteomes" id="UP001305928"/>
    </source>
</evidence>
<evidence type="ECO:0000313" key="3">
    <source>
        <dbReference type="EMBL" id="WPC03449.1"/>
    </source>
</evidence>
<evidence type="ECO:0000256" key="1">
    <source>
        <dbReference type="ARBA" id="ARBA00022801"/>
    </source>
</evidence>
<dbReference type="RefSeq" id="WP_318641924.1">
    <property type="nucleotide sequence ID" value="NZ_CP137892.1"/>
</dbReference>
<name>A0ABZ0PQM7_9PSED</name>
<dbReference type="SUPFAM" id="SSF53187">
    <property type="entry name" value="Zn-dependent exopeptidases"/>
    <property type="match status" value="1"/>
</dbReference>
<dbReference type="Gene3D" id="3.30.70.360">
    <property type="match status" value="1"/>
</dbReference>
<sequence length="402" mass="43260">MNTFDLYRPNEAAMKSWRRTIHQHPELGFSEFATSRLVADCLEQWGYEVHCGISVTGVVGTLRWGEGGPRLGLRADMDALPIQELTGLPWASQTPGQMHACGHDGHTTILLGAAQVFARLHREGRLPGSGTLNLIFQPAEELGGGGGARRMLDEGLLERFPCDAVFAMHNYPGVPTGHFRFRAGAFMASSDRVLIRFNGKGGHGALPQLAVDPMLPAAATVLALQTVIGRNIDPNDAAVISVGRIAAGKTYNVIPETAEMELSVRALRPEVRDLLEARIRTLVEGQAAAFGVGSEVHYERGYPVLVNSLSETRLAAEVARELVGAERVVEDAAPLSGSEDFAFILQQVPGCYLLIGNGDNGFGGGEHLGPCSVHNPHYDFNDDCLVPGAAFWVALGKRFFGE</sequence>
<dbReference type="PANTHER" id="PTHR11014">
    <property type="entry name" value="PEPTIDASE M20 FAMILY MEMBER"/>
    <property type="match status" value="1"/>
</dbReference>
<dbReference type="CDD" id="cd05666">
    <property type="entry name" value="M20_Acy1-like"/>
    <property type="match status" value="1"/>
</dbReference>
<dbReference type="Pfam" id="PF01546">
    <property type="entry name" value="Peptidase_M20"/>
    <property type="match status" value="1"/>
</dbReference>
<evidence type="ECO:0000259" key="2">
    <source>
        <dbReference type="Pfam" id="PF07687"/>
    </source>
</evidence>
<organism evidence="3 4">
    <name type="scientific">Pseudomonas benzenivorans</name>
    <dbReference type="NCBI Taxonomy" id="556533"/>
    <lineage>
        <taxon>Bacteria</taxon>
        <taxon>Pseudomonadati</taxon>
        <taxon>Pseudomonadota</taxon>
        <taxon>Gammaproteobacteria</taxon>
        <taxon>Pseudomonadales</taxon>
        <taxon>Pseudomonadaceae</taxon>
        <taxon>Pseudomonas</taxon>
    </lineage>
</organism>
<dbReference type="NCBIfam" id="TIGR01891">
    <property type="entry name" value="amidohydrolases"/>
    <property type="match status" value="1"/>
</dbReference>
<accession>A0ABZ0PQM7</accession>
<dbReference type="Proteomes" id="UP001305928">
    <property type="component" value="Chromosome"/>
</dbReference>
<dbReference type="Gene3D" id="3.40.630.10">
    <property type="entry name" value="Zn peptidases"/>
    <property type="match status" value="1"/>
</dbReference>
<keyword evidence="4" id="KW-1185">Reference proteome</keyword>
<dbReference type="InterPro" id="IPR011650">
    <property type="entry name" value="Peptidase_M20_dimer"/>
</dbReference>
<dbReference type="PIRSF" id="PIRSF005962">
    <property type="entry name" value="Pept_M20D_amidohydro"/>
    <property type="match status" value="1"/>
</dbReference>
<proteinExistence type="predicted"/>
<protein>
    <submittedName>
        <fullName evidence="3">M20 aminoacylase family protein</fullName>
    </submittedName>
</protein>
<dbReference type="Pfam" id="PF07687">
    <property type="entry name" value="M20_dimer"/>
    <property type="match status" value="1"/>
</dbReference>
<gene>
    <name evidence="3" type="ORF">SBP02_11705</name>
</gene>
<feature type="domain" description="Peptidase M20 dimerisation" evidence="2">
    <location>
        <begin position="193"/>
        <end position="286"/>
    </location>
</feature>
<keyword evidence="1" id="KW-0378">Hydrolase</keyword>
<dbReference type="PANTHER" id="PTHR11014:SF63">
    <property type="entry name" value="METALLOPEPTIDASE, PUTATIVE (AFU_ORTHOLOGUE AFUA_6G09600)-RELATED"/>
    <property type="match status" value="1"/>
</dbReference>
<dbReference type="EMBL" id="CP137892">
    <property type="protein sequence ID" value="WPC03449.1"/>
    <property type="molecule type" value="Genomic_DNA"/>
</dbReference>
<reference evidence="3 4" key="1">
    <citation type="submission" date="2023-11" db="EMBL/GenBank/DDBJ databases">
        <title>Complete genome of Pseudomonas benzenivorans BA3361.</title>
        <authorList>
            <person name="Shin S.Y."/>
            <person name="Song J."/>
            <person name="Kang H."/>
        </authorList>
    </citation>
    <scope>NUCLEOTIDE SEQUENCE [LARGE SCALE GENOMIC DNA]</scope>
    <source>
        <strain evidence="3 4">HNIBRBA3361</strain>
    </source>
</reference>